<comment type="caution">
    <text evidence="4">The sequence shown here is derived from an EMBL/GenBank/DDBJ whole genome shotgun (WGS) entry which is preliminary data.</text>
</comment>
<dbReference type="OrthoDB" id="9804574at2"/>
<evidence type="ECO:0000256" key="2">
    <source>
        <dbReference type="ARBA" id="ARBA00023239"/>
    </source>
</evidence>
<dbReference type="InterPro" id="IPR048332">
    <property type="entry name" value="GD_AH_C"/>
</dbReference>
<dbReference type="SMART" id="SM00858">
    <property type="entry name" value="SAF"/>
    <property type="match status" value="1"/>
</dbReference>
<name>A0A2N3PM56_9PROT</name>
<keyword evidence="5" id="KW-1185">Reference proteome</keyword>
<dbReference type="CDD" id="cd11613">
    <property type="entry name" value="SAF_AH_GD"/>
    <property type="match status" value="1"/>
</dbReference>
<dbReference type="InterPro" id="IPR044144">
    <property type="entry name" value="SAF_UxaA/GarD"/>
</dbReference>
<dbReference type="Pfam" id="PF08666">
    <property type="entry name" value="SAF"/>
    <property type="match status" value="1"/>
</dbReference>
<dbReference type="Gene3D" id="2.30.130.110">
    <property type="match status" value="1"/>
</dbReference>
<dbReference type="Pfam" id="PF20629">
    <property type="entry name" value="GD_AH_C"/>
    <property type="match status" value="1"/>
</dbReference>
<evidence type="ECO:0000313" key="4">
    <source>
        <dbReference type="EMBL" id="PKU21470.1"/>
    </source>
</evidence>
<evidence type="ECO:0000313" key="5">
    <source>
        <dbReference type="Proteomes" id="UP000233293"/>
    </source>
</evidence>
<accession>A0A2N3PM56</accession>
<dbReference type="AlphaFoldDB" id="A0A2N3PM56"/>
<dbReference type="PANTHER" id="PTHR30536:SF5">
    <property type="entry name" value="ALTRONATE DEHYDRATASE"/>
    <property type="match status" value="1"/>
</dbReference>
<dbReference type="InterPro" id="IPR052172">
    <property type="entry name" value="UxaA_altronate/galactarate_dh"/>
</dbReference>
<reference evidence="5" key="1">
    <citation type="submission" date="2017-12" db="EMBL/GenBank/DDBJ databases">
        <title>Draft genome sequence of Telmatospirillum siberiense 26-4b1T, an acidotolerant peatland alphaproteobacterium potentially involved in sulfur cycling.</title>
        <authorList>
            <person name="Hausmann B."/>
            <person name="Pjevac P."/>
            <person name="Schreck K."/>
            <person name="Herbold C.W."/>
            <person name="Daims H."/>
            <person name="Wagner M."/>
            <person name="Pester M."/>
            <person name="Loy A."/>
        </authorList>
    </citation>
    <scope>NUCLEOTIDE SEQUENCE [LARGE SCALE GENOMIC DNA]</scope>
    <source>
        <strain evidence="5">26-4b1</strain>
    </source>
</reference>
<dbReference type="InterPro" id="IPR013974">
    <property type="entry name" value="SAF"/>
</dbReference>
<proteinExistence type="inferred from homology"/>
<keyword evidence="2" id="KW-0456">Lyase</keyword>
<dbReference type="PANTHER" id="PTHR30536">
    <property type="entry name" value="ALTRONATE/GALACTARATE DEHYDRATASE"/>
    <property type="match status" value="1"/>
</dbReference>
<gene>
    <name evidence="4" type="ORF">CWS72_26605</name>
</gene>
<protein>
    <submittedName>
        <fullName evidence="4">Galactonate dehydratase</fullName>
    </submittedName>
</protein>
<sequence>MEKSSPIIVLHANDDVAIARRKIAAGEVLDEAGLTAAEDIPLGHKIARRDVAAGNMVKRYNQGIGLATRAIRSGEHVHLQNLGMGDFQKDYAFCEEYRPVRRDSEIETFLGFRRENGKVGTRNDIGILISVNCAATAARMIADHFRMTGLADFPNVGRVVPLTHSLGCAVGGGSEHLEMLRRTLAGYVRQPNFGGVVMIGLGCETNQIADLIKSEGLEEGPLFRTMTIQETGGTGKTIAKGIAAIEEMLPLVNRIRREPIPLSELVVALECGGSDSCSGISANPVVGYAVDRLVRQGGTAILSETPEIYGAEHLLTRRAASRQVGEKLLERFRWWEDYCQRGRAEMNNNPSAGNKVGGLTTILEKSLGAVSKGGSTSLNAVYEYAEPVKAHGLVFMDTPGYDPYAATGQIAGGANLMCFTTGRGSAFGSAPVPSIKLASNNALWQRQGEDMDLNCGGVMEGTDSIESLGEELFRLMLRVASGDASKSERFGYGDTEFAPWSVGAIM</sequence>
<organism evidence="4 5">
    <name type="scientific">Telmatospirillum siberiense</name>
    <dbReference type="NCBI Taxonomy" id="382514"/>
    <lineage>
        <taxon>Bacteria</taxon>
        <taxon>Pseudomonadati</taxon>
        <taxon>Pseudomonadota</taxon>
        <taxon>Alphaproteobacteria</taxon>
        <taxon>Rhodospirillales</taxon>
        <taxon>Rhodospirillaceae</taxon>
        <taxon>Telmatospirillum</taxon>
    </lineage>
</organism>
<dbReference type="RefSeq" id="WP_101253695.1">
    <property type="nucleotide sequence ID" value="NZ_PIUM01000057.1"/>
</dbReference>
<dbReference type="GO" id="GO:0016829">
    <property type="term" value="F:lyase activity"/>
    <property type="evidence" value="ECO:0007669"/>
    <property type="project" value="UniProtKB-KW"/>
</dbReference>
<dbReference type="GO" id="GO:0019698">
    <property type="term" value="P:D-galacturonate catabolic process"/>
    <property type="evidence" value="ECO:0007669"/>
    <property type="project" value="TreeGrafter"/>
</dbReference>
<feature type="domain" description="SAF" evidence="3">
    <location>
        <begin position="14"/>
        <end position="83"/>
    </location>
</feature>
<evidence type="ECO:0000256" key="1">
    <source>
        <dbReference type="ARBA" id="ARBA00010986"/>
    </source>
</evidence>
<comment type="similarity">
    <text evidence="1">Belongs to the UxaA family.</text>
</comment>
<dbReference type="Pfam" id="PF04295">
    <property type="entry name" value="GD_AH_second"/>
    <property type="match status" value="1"/>
</dbReference>
<evidence type="ECO:0000259" key="3">
    <source>
        <dbReference type="SMART" id="SM00858"/>
    </source>
</evidence>
<dbReference type="Proteomes" id="UP000233293">
    <property type="component" value="Unassembled WGS sequence"/>
</dbReference>
<dbReference type="EMBL" id="PIUM01000057">
    <property type="protein sequence ID" value="PKU21470.1"/>
    <property type="molecule type" value="Genomic_DNA"/>
</dbReference>
<dbReference type="InterPro" id="IPR007392">
    <property type="entry name" value="GD_AH_second"/>
</dbReference>